<name>A0A072PG95_9EURO</name>
<proteinExistence type="predicted"/>
<dbReference type="STRING" id="1182545.A0A072PG95"/>
<feature type="compositionally biased region" description="Polar residues" evidence="1">
    <location>
        <begin position="144"/>
        <end position="157"/>
    </location>
</feature>
<dbReference type="EMBL" id="AMGV01000003">
    <property type="protein sequence ID" value="KEF59164.1"/>
    <property type="molecule type" value="Genomic_DNA"/>
</dbReference>
<sequence length="278" mass="30190">MHLGSMRDFKIGSSLLWSCTAPARSRLLLPENSFCSATINAVAEKTRLDYTKLAVDSAKDATDTLKKELDVTSSAFQKAASDFPDGWDLIGQQIVAGLADTFNQVVSKAVPLLMASMSPMGKLDFLTGELGETATGLRSAIEGNGSTSNSDPKNNNMAPRPRQHPTTPGTPFMTDPAYSQVNKDITFFEMLQVLLTSGKEGGVNWEKAKGDVNNARSSAGFLKSMLNHSKESFSKLATTSETSSTYHGILNDMAKVTENFSRNKESMMLTSLDYYRAK</sequence>
<dbReference type="HOGENOM" id="CLU_1001264_0_0_1"/>
<organism evidence="2 3">
    <name type="scientific">Exophiala aquamarina CBS 119918</name>
    <dbReference type="NCBI Taxonomy" id="1182545"/>
    <lineage>
        <taxon>Eukaryota</taxon>
        <taxon>Fungi</taxon>
        <taxon>Dikarya</taxon>
        <taxon>Ascomycota</taxon>
        <taxon>Pezizomycotina</taxon>
        <taxon>Eurotiomycetes</taxon>
        <taxon>Chaetothyriomycetidae</taxon>
        <taxon>Chaetothyriales</taxon>
        <taxon>Herpotrichiellaceae</taxon>
        <taxon>Exophiala</taxon>
    </lineage>
</organism>
<evidence type="ECO:0000313" key="2">
    <source>
        <dbReference type="EMBL" id="KEF59164.1"/>
    </source>
</evidence>
<evidence type="ECO:0000256" key="1">
    <source>
        <dbReference type="SAM" id="MobiDB-lite"/>
    </source>
</evidence>
<accession>A0A072PG95</accession>
<dbReference type="Proteomes" id="UP000027920">
    <property type="component" value="Unassembled WGS sequence"/>
</dbReference>
<gene>
    <name evidence="2" type="ORF">A1O9_04008</name>
</gene>
<evidence type="ECO:0000313" key="3">
    <source>
        <dbReference type="Proteomes" id="UP000027920"/>
    </source>
</evidence>
<dbReference type="OrthoDB" id="5406275at2759"/>
<dbReference type="GeneID" id="25278941"/>
<reference evidence="2 3" key="1">
    <citation type="submission" date="2013-03" db="EMBL/GenBank/DDBJ databases">
        <title>The Genome Sequence of Exophiala aquamarina CBS 119918.</title>
        <authorList>
            <consortium name="The Broad Institute Genomics Platform"/>
            <person name="Cuomo C."/>
            <person name="de Hoog S."/>
            <person name="Gorbushina A."/>
            <person name="Walker B."/>
            <person name="Young S.K."/>
            <person name="Zeng Q."/>
            <person name="Gargeya S."/>
            <person name="Fitzgerald M."/>
            <person name="Haas B."/>
            <person name="Abouelleil A."/>
            <person name="Allen A.W."/>
            <person name="Alvarado L."/>
            <person name="Arachchi H.M."/>
            <person name="Berlin A.M."/>
            <person name="Chapman S.B."/>
            <person name="Gainer-Dewar J."/>
            <person name="Goldberg J."/>
            <person name="Griggs A."/>
            <person name="Gujja S."/>
            <person name="Hansen M."/>
            <person name="Howarth C."/>
            <person name="Imamovic A."/>
            <person name="Ireland A."/>
            <person name="Larimer J."/>
            <person name="McCowan C."/>
            <person name="Murphy C."/>
            <person name="Pearson M."/>
            <person name="Poon T.W."/>
            <person name="Priest M."/>
            <person name="Roberts A."/>
            <person name="Saif S."/>
            <person name="Shea T."/>
            <person name="Sisk P."/>
            <person name="Sykes S."/>
            <person name="Wortman J."/>
            <person name="Nusbaum C."/>
            <person name="Birren B."/>
        </authorList>
    </citation>
    <scope>NUCLEOTIDE SEQUENCE [LARGE SCALE GENOMIC DNA]</scope>
    <source>
        <strain evidence="2 3">CBS 119918</strain>
    </source>
</reference>
<feature type="region of interest" description="Disordered" evidence="1">
    <location>
        <begin position="139"/>
        <end position="174"/>
    </location>
</feature>
<dbReference type="RefSeq" id="XP_013261754.1">
    <property type="nucleotide sequence ID" value="XM_013406300.1"/>
</dbReference>
<dbReference type="AlphaFoldDB" id="A0A072PG95"/>
<keyword evidence="3" id="KW-1185">Reference proteome</keyword>
<protein>
    <submittedName>
        <fullName evidence="2">Uncharacterized protein</fullName>
    </submittedName>
</protein>
<dbReference type="VEuPathDB" id="FungiDB:A1O9_04008"/>
<comment type="caution">
    <text evidence="2">The sequence shown here is derived from an EMBL/GenBank/DDBJ whole genome shotgun (WGS) entry which is preliminary data.</text>
</comment>